<proteinExistence type="inferred from homology"/>
<keyword evidence="2 3" id="KW-0378">Hydrolase</keyword>
<dbReference type="GO" id="GO:0006935">
    <property type="term" value="P:chemotaxis"/>
    <property type="evidence" value="ECO:0007669"/>
    <property type="project" value="UniProtKB-UniRule"/>
</dbReference>
<dbReference type="PANTHER" id="PTHR35147:SF3">
    <property type="entry name" value="CHEMORECEPTOR GLUTAMINE DEAMIDASE CHED 1-RELATED"/>
    <property type="match status" value="1"/>
</dbReference>
<evidence type="ECO:0000313" key="4">
    <source>
        <dbReference type="EMBL" id="MCV6824486.1"/>
    </source>
</evidence>
<protein>
    <recommendedName>
        <fullName evidence="3">Probable chemoreceptor glutamine deamidase CheD</fullName>
        <ecNumber evidence="3">3.5.1.44</ecNumber>
    </recommendedName>
</protein>
<evidence type="ECO:0000256" key="2">
    <source>
        <dbReference type="ARBA" id="ARBA00022801"/>
    </source>
</evidence>
<dbReference type="EMBL" id="JAOYFC010000002">
    <property type="protein sequence ID" value="MCV6824486.1"/>
    <property type="molecule type" value="Genomic_DNA"/>
</dbReference>
<comment type="caution">
    <text evidence="4">The sequence shown here is derived from an EMBL/GenBank/DDBJ whole genome shotgun (WGS) entry which is preliminary data.</text>
</comment>
<dbReference type="AlphaFoldDB" id="A0AAE3LT47"/>
<gene>
    <name evidence="3" type="primary">cheD</name>
    <name evidence="4" type="ORF">OH136_07935</name>
</gene>
<reference evidence="4" key="1">
    <citation type="submission" date="2022-10" db="EMBL/GenBank/DDBJ databases">
        <authorList>
            <person name="Yue Y."/>
        </authorList>
    </citation>
    <scope>NUCLEOTIDE SEQUENCE</scope>
    <source>
        <strain evidence="4">Z654</strain>
    </source>
</reference>
<evidence type="ECO:0000256" key="1">
    <source>
        <dbReference type="ARBA" id="ARBA00022500"/>
    </source>
</evidence>
<dbReference type="Proteomes" id="UP001208041">
    <property type="component" value="Unassembled WGS sequence"/>
</dbReference>
<dbReference type="GO" id="GO:0050568">
    <property type="term" value="F:protein-glutamine glutaminase activity"/>
    <property type="evidence" value="ECO:0007669"/>
    <property type="project" value="UniProtKB-UniRule"/>
</dbReference>
<dbReference type="InterPro" id="IPR005659">
    <property type="entry name" value="Chemorcpt_Glu_NH3ase_CheD"/>
</dbReference>
<evidence type="ECO:0000313" key="5">
    <source>
        <dbReference type="Proteomes" id="UP001208041"/>
    </source>
</evidence>
<dbReference type="PANTHER" id="PTHR35147">
    <property type="entry name" value="CHEMORECEPTOR GLUTAMINE DEAMIDASE CHED-RELATED"/>
    <property type="match status" value="1"/>
</dbReference>
<dbReference type="Pfam" id="PF03975">
    <property type="entry name" value="CheD"/>
    <property type="match status" value="1"/>
</dbReference>
<dbReference type="InterPro" id="IPR038592">
    <property type="entry name" value="CheD-like_sf"/>
</dbReference>
<comment type="catalytic activity">
    <reaction evidence="3">
        <text>L-glutaminyl-[protein] + H2O = L-glutamyl-[protein] + NH4(+)</text>
        <dbReference type="Rhea" id="RHEA:16441"/>
        <dbReference type="Rhea" id="RHEA-COMP:10207"/>
        <dbReference type="Rhea" id="RHEA-COMP:10208"/>
        <dbReference type="ChEBI" id="CHEBI:15377"/>
        <dbReference type="ChEBI" id="CHEBI:28938"/>
        <dbReference type="ChEBI" id="CHEBI:29973"/>
        <dbReference type="ChEBI" id="CHEBI:30011"/>
        <dbReference type="EC" id="3.5.1.44"/>
    </reaction>
</comment>
<name>A0AAE3LT47_9RHOB</name>
<keyword evidence="1 3" id="KW-0145">Chemotaxis</keyword>
<dbReference type="InterPro" id="IPR011324">
    <property type="entry name" value="Cytotoxic_necrot_fac-like_cat"/>
</dbReference>
<sequence length="179" mass="19166">MTKHSSNRRSGLPKKRISICQGEHAVENSPDVVISTTLGSCVATCLWDQTAKVGGMNHILLPDSISNSGIENLHGAAAMEVLINALLKRGASKSRLRGKIFGGAQMVSGLSSIGQANGTFVRNFLHQEGIPIYAECLGGVSARRVEFSPVSGHARQKLMKAKVEEQALVRAQTNDVELF</sequence>
<dbReference type="EC" id="3.5.1.44" evidence="3"/>
<comment type="function">
    <text evidence="3">Probably deamidates glutamine residues to glutamate on methyl-accepting chemotaxis receptors (MCPs), playing an important role in chemotaxis.</text>
</comment>
<accession>A0AAE3LT47</accession>
<dbReference type="CDD" id="cd16352">
    <property type="entry name" value="CheD"/>
    <property type="match status" value="1"/>
</dbReference>
<dbReference type="HAMAP" id="MF_01440">
    <property type="entry name" value="CheD"/>
    <property type="match status" value="1"/>
</dbReference>
<keyword evidence="5" id="KW-1185">Reference proteome</keyword>
<dbReference type="Gene3D" id="3.30.1330.200">
    <property type="match status" value="1"/>
</dbReference>
<dbReference type="RefSeq" id="WP_263953348.1">
    <property type="nucleotide sequence ID" value="NZ_JAOYFC010000002.1"/>
</dbReference>
<comment type="similarity">
    <text evidence="3">Belongs to the CheD family.</text>
</comment>
<organism evidence="4 5">
    <name type="scientific">Halocynthiibacter halioticoli</name>
    <dbReference type="NCBI Taxonomy" id="2986804"/>
    <lineage>
        <taxon>Bacteria</taxon>
        <taxon>Pseudomonadati</taxon>
        <taxon>Pseudomonadota</taxon>
        <taxon>Alphaproteobacteria</taxon>
        <taxon>Rhodobacterales</taxon>
        <taxon>Paracoccaceae</taxon>
        <taxon>Halocynthiibacter</taxon>
    </lineage>
</organism>
<dbReference type="SUPFAM" id="SSF64438">
    <property type="entry name" value="CNF1/YfiH-like putative cysteine hydrolases"/>
    <property type="match status" value="1"/>
</dbReference>
<evidence type="ECO:0000256" key="3">
    <source>
        <dbReference type="HAMAP-Rule" id="MF_01440"/>
    </source>
</evidence>